<evidence type="ECO:0000313" key="4">
    <source>
        <dbReference type="Proteomes" id="UP000026962"/>
    </source>
</evidence>
<evidence type="ECO:0000256" key="1">
    <source>
        <dbReference type="SAM" id="MobiDB-lite"/>
    </source>
</evidence>
<accession>A0A0E0K172</accession>
<reference evidence="3" key="1">
    <citation type="submission" date="2015-04" db="UniProtKB">
        <authorList>
            <consortium name="EnsemblPlants"/>
        </authorList>
    </citation>
    <scope>IDENTIFICATION</scope>
</reference>
<dbReference type="Gene3D" id="2.60.40.4370">
    <property type="match status" value="1"/>
</dbReference>
<feature type="compositionally biased region" description="Basic and acidic residues" evidence="1">
    <location>
        <begin position="96"/>
        <end position="114"/>
    </location>
</feature>
<reference evidence="3" key="2">
    <citation type="submission" date="2018-05" db="EMBL/GenBank/DDBJ databases">
        <title>OpunRS2 (Oryza punctata Reference Sequence Version 2).</title>
        <authorList>
            <person name="Zhang J."/>
            <person name="Kudrna D."/>
            <person name="Lee S."/>
            <person name="Talag J."/>
            <person name="Welchert J."/>
            <person name="Wing R.A."/>
        </authorList>
    </citation>
    <scope>NUCLEOTIDE SEQUENCE [LARGE SCALE GENOMIC DNA]</scope>
</reference>
<dbReference type="PANTHER" id="PTHR21860:SF2">
    <property type="entry name" value="GENERAL TRANSCRIPTION FACTOR 3C POLYPEPTIDE 6"/>
    <property type="match status" value="1"/>
</dbReference>
<dbReference type="GO" id="GO:0006383">
    <property type="term" value="P:transcription by RNA polymerase III"/>
    <property type="evidence" value="ECO:0007669"/>
    <property type="project" value="InterPro"/>
</dbReference>
<dbReference type="InterPro" id="IPR019481">
    <property type="entry name" value="TFIIIC_triple_barrel"/>
</dbReference>
<dbReference type="Proteomes" id="UP000026962">
    <property type="component" value="Chromosome 2"/>
</dbReference>
<name>A0A0E0K172_ORYPU</name>
<dbReference type="FunFam" id="2.60.40.4370:FF:000002">
    <property type="entry name" value="Transcription factor TFIIIC, tau55-related protein"/>
    <property type="match status" value="1"/>
</dbReference>
<evidence type="ECO:0000313" key="3">
    <source>
        <dbReference type="EnsemblPlants" id="OPUNC02G18670.1"/>
    </source>
</evidence>
<organism evidence="3">
    <name type="scientific">Oryza punctata</name>
    <name type="common">Red rice</name>
    <dbReference type="NCBI Taxonomy" id="4537"/>
    <lineage>
        <taxon>Eukaryota</taxon>
        <taxon>Viridiplantae</taxon>
        <taxon>Streptophyta</taxon>
        <taxon>Embryophyta</taxon>
        <taxon>Tracheophyta</taxon>
        <taxon>Spermatophyta</taxon>
        <taxon>Magnoliopsida</taxon>
        <taxon>Liliopsida</taxon>
        <taxon>Poales</taxon>
        <taxon>Poaceae</taxon>
        <taxon>BOP clade</taxon>
        <taxon>Oryzoideae</taxon>
        <taxon>Oryzeae</taxon>
        <taxon>Oryzinae</taxon>
        <taxon>Oryza</taxon>
    </lineage>
</organism>
<evidence type="ECO:0000259" key="2">
    <source>
        <dbReference type="Pfam" id="PF10419"/>
    </source>
</evidence>
<dbReference type="Pfam" id="PF10419">
    <property type="entry name" value="TFIIIC_sub6"/>
    <property type="match status" value="1"/>
</dbReference>
<dbReference type="PANTHER" id="PTHR21860">
    <property type="entry name" value="TRANSCRIPTION INITIATION FACTOR IIIC TFIIIC , POLYPEPTIDE 6-RELATED"/>
    <property type="match status" value="1"/>
</dbReference>
<dbReference type="GO" id="GO:0000127">
    <property type="term" value="C:transcription factor TFIIIC complex"/>
    <property type="evidence" value="ECO:0007669"/>
    <property type="project" value="TreeGrafter"/>
</dbReference>
<feature type="region of interest" description="Disordered" evidence="1">
    <location>
        <begin position="1"/>
        <end position="20"/>
    </location>
</feature>
<feature type="domain" description="Transcription factor TFIIIC triple barrel" evidence="2">
    <location>
        <begin position="19"/>
        <end position="131"/>
    </location>
</feature>
<dbReference type="AlphaFoldDB" id="A0A0E0K172"/>
<dbReference type="EnsemblPlants" id="OPUNC02G18670.1">
    <property type="protein sequence ID" value="OPUNC02G18670.1"/>
    <property type="gene ID" value="OPUNC02G18670"/>
</dbReference>
<dbReference type="STRING" id="4537.A0A0E0K172"/>
<sequence length="146" mass="16235">MAETREKGTQFGEEEGGKEEEEYVLLELDDCLYSGIKPNAPYVLSGLDTLAPTLIIGDGMKMIGEYQETIATCYLLSETNAPAKPIHGEMTPCGETEEKQGSRSSKEAVPSKEVKHLASAEKIVKFRSINVDHEQHRAYRDNDKEI</sequence>
<dbReference type="Gramene" id="OPUNC02G18670.1">
    <property type="protein sequence ID" value="OPUNC02G18670.1"/>
    <property type="gene ID" value="OPUNC02G18670"/>
</dbReference>
<keyword evidence="4" id="KW-1185">Reference proteome</keyword>
<dbReference type="InterPro" id="IPR042771">
    <property type="entry name" value="GTF3C6-like"/>
</dbReference>
<dbReference type="eggNOG" id="ENOG502S1QS">
    <property type="taxonomic scope" value="Eukaryota"/>
</dbReference>
<feature type="region of interest" description="Disordered" evidence="1">
    <location>
        <begin position="86"/>
        <end position="114"/>
    </location>
</feature>
<dbReference type="HOGENOM" id="CLU_115145_0_0_1"/>
<protein>
    <recommendedName>
        <fullName evidence="2">Transcription factor TFIIIC triple barrel domain-containing protein</fullName>
    </recommendedName>
</protein>
<proteinExistence type="predicted"/>